<evidence type="ECO:0000313" key="2">
    <source>
        <dbReference type="EMBL" id="BDB97524.1"/>
    </source>
</evidence>
<dbReference type="EMBL" id="AP025226">
    <property type="protein sequence ID" value="BDB97524.1"/>
    <property type="molecule type" value="Genomic_DNA"/>
</dbReference>
<feature type="domain" description="AAA" evidence="1">
    <location>
        <begin position="4"/>
        <end position="122"/>
    </location>
</feature>
<dbReference type="KEGG" id="scas:SACC_05410"/>
<reference evidence="2 3" key="1">
    <citation type="journal article" date="2022" name="Microbiol. Resour. Announc.">
        <title>Complete Genome Sequence of the Hyperthermophilic and Acidophilic Archaeon Saccharolobus caldissimus Strain HS-3T.</title>
        <authorList>
            <person name="Sakai H.D."/>
            <person name="Kurosawa N."/>
        </authorList>
    </citation>
    <scope>NUCLEOTIDE SEQUENCE [LARGE SCALE GENOMIC DNA]</scope>
    <source>
        <strain evidence="2 3">JCM32116</strain>
    </source>
</reference>
<dbReference type="InterPro" id="IPR027417">
    <property type="entry name" value="P-loop_NTPase"/>
</dbReference>
<dbReference type="Pfam" id="PF13614">
    <property type="entry name" value="AAA_31"/>
    <property type="match status" value="1"/>
</dbReference>
<gene>
    <name evidence="2" type="ORF">SACC_05410</name>
</gene>
<dbReference type="GeneID" id="68865271"/>
<keyword evidence="3" id="KW-1185">Reference proteome</keyword>
<evidence type="ECO:0000259" key="1">
    <source>
        <dbReference type="Pfam" id="PF13614"/>
    </source>
</evidence>
<protein>
    <recommendedName>
        <fullName evidence="1">AAA domain-containing protein</fullName>
    </recommendedName>
</protein>
<evidence type="ECO:0000313" key="3">
    <source>
        <dbReference type="Proteomes" id="UP001319921"/>
    </source>
</evidence>
<dbReference type="InterPro" id="IPR025669">
    <property type="entry name" value="AAA_dom"/>
</dbReference>
<organism evidence="2 3">
    <name type="scientific">Saccharolobus caldissimus</name>
    <dbReference type="NCBI Taxonomy" id="1702097"/>
    <lineage>
        <taxon>Archaea</taxon>
        <taxon>Thermoproteota</taxon>
        <taxon>Thermoprotei</taxon>
        <taxon>Sulfolobales</taxon>
        <taxon>Sulfolobaceae</taxon>
        <taxon>Saccharolobus</taxon>
    </lineage>
</organism>
<accession>A0AAQ4CNZ3</accession>
<dbReference type="Proteomes" id="UP001319921">
    <property type="component" value="Chromosome"/>
</dbReference>
<name>A0AAQ4CNZ3_9CREN</name>
<dbReference type="RefSeq" id="WP_229571513.1">
    <property type="nucleotide sequence ID" value="NZ_AP025226.1"/>
</dbReference>
<dbReference type="Gene3D" id="3.40.50.300">
    <property type="entry name" value="P-loop containing nucleotide triphosphate hydrolases"/>
    <property type="match status" value="1"/>
</dbReference>
<sequence>MLLIRVLGVKGGVGKTAISLYLSKQLSLNGKCLLIDLDNLSYGSLFLGHDKIGLYDEIRNGDELFTNSLQKINEIYVLKVFSDPFIRTKISKNEKFLLSKRINELLNKGWDFIIIDTPSVVNEDDIVFSINADKIANIFIADPMSAKLTINFFFNKYKHSYMNILILNLIPPVKKSIEEYEKILRQYENLFDILVLETFEEGLYLYKPSKVSNFESKNLNKLVEAIIRRQKIIVIPS</sequence>
<proteinExistence type="predicted"/>
<dbReference type="AlphaFoldDB" id="A0AAQ4CNZ3"/>
<dbReference type="SUPFAM" id="SSF52540">
    <property type="entry name" value="P-loop containing nucleoside triphosphate hydrolases"/>
    <property type="match status" value="1"/>
</dbReference>